<dbReference type="EMBL" id="UINC01127187">
    <property type="protein sequence ID" value="SVD06139.1"/>
    <property type="molecule type" value="Genomic_DNA"/>
</dbReference>
<protein>
    <submittedName>
        <fullName evidence="1">Uncharacterized protein</fullName>
    </submittedName>
</protein>
<gene>
    <name evidence="1" type="ORF">METZ01_LOCUS358993</name>
</gene>
<evidence type="ECO:0000313" key="1">
    <source>
        <dbReference type="EMBL" id="SVD06139.1"/>
    </source>
</evidence>
<name>A0A382S8A3_9ZZZZ</name>
<organism evidence="1">
    <name type="scientific">marine metagenome</name>
    <dbReference type="NCBI Taxonomy" id="408172"/>
    <lineage>
        <taxon>unclassified sequences</taxon>
        <taxon>metagenomes</taxon>
        <taxon>ecological metagenomes</taxon>
    </lineage>
</organism>
<accession>A0A382S8A3</accession>
<sequence length="70" mass="7585">MASIMISKDLDRIGAFQDRDEAKVGLVTNRIKAGKKCRTSGTVKIQTTLEIGVTAGQFSQVGATRTDRQD</sequence>
<reference evidence="1" key="1">
    <citation type="submission" date="2018-05" db="EMBL/GenBank/DDBJ databases">
        <authorList>
            <person name="Lanie J.A."/>
            <person name="Ng W.-L."/>
            <person name="Kazmierczak K.M."/>
            <person name="Andrzejewski T.M."/>
            <person name="Davidsen T.M."/>
            <person name="Wayne K.J."/>
            <person name="Tettelin H."/>
            <person name="Glass J.I."/>
            <person name="Rusch D."/>
            <person name="Podicherti R."/>
            <person name="Tsui H.-C.T."/>
            <person name="Winkler M.E."/>
        </authorList>
    </citation>
    <scope>NUCLEOTIDE SEQUENCE</scope>
</reference>
<dbReference type="AlphaFoldDB" id="A0A382S8A3"/>
<proteinExistence type="predicted"/>
<feature type="non-terminal residue" evidence="1">
    <location>
        <position position="70"/>
    </location>
</feature>